<evidence type="ECO:0000256" key="13">
    <source>
        <dbReference type="ARBA" id="ARBA00031538"/>
    </source>
</evidence>
<accession>A0ABY5PJ85</accession>
<evidence type="ECO:0000256" key="3">
    <source>
        <dbReference type="ARBA" id="ARBA00015325"/>
    </source>
</evidence>
<gene>
    <name evidence="20" type="primary">yidC</name>
    <name evidence="20" type="ORF">LRS13_03875</name>
</gene>
<proteinExistence type="inferred from homology"/>
<evidence type="ECO:0000256" key="18">
    <source>
        <dbReference type="SAM" id="Phobius"/>
    </source>
</evidence>
<reference evidence="21" key="1">
    <citation type="submission" date="2021-11" db="EMBL/GenBank/DDBJ databases">
        <title>Cultivation dependent microbiological survey of springs from the worlds oldest radium mine currently devoted to the extraction of radon-saturated water.</title>
        <authorList>
            <person name="Kapinusova G."/>
            <person name="Smrhova T."/>
            <person name="Strejcek M."/>
            <person name="Suman J."/>
            <person name="Jani K."/>
            <person name="Pajer P."/>
            <person name="Uhlik O."/>
        </authorList>
    </citation>
    <scope>NUCLEOTIDE SEQUENCE [LARGE SCALE GENOMIC DNA]</scope>
    <source>
        <strain evidence="21">J379</strain>
    </source>
</reference>
<keyword evidence="6 16" id="KW-0812">Transmembrane</keyword>
<evidence type="ECO:0000256" key="2">
    <source>
        <dbReference type="ARBA" id="ARBA00010527"/>
    </source>
</evidence>
<dbReference type="InterPro" id="IPR028055">
    <property type="entry name" value="YidC/Oxa/ALB_C"/>
</dbReference>
<feature type="region of interest" description="Disordered" evidence="17">
    <location>
        <begin position="247"/>
        <end position="314"/>
    </location>
</feature>
<dbReference type="PANTHER" id="PTHR12428">
    <property type="entry name" value="OXA1"/>
    <property type="match status" value="1"/>
</dbReference>
<evidence type="ECO:0000256" key="10">
    <source>
        <dbReference type="ARBA" id="ARBA00023186"/>
    </source>
</evidence>
<evidence type="ECO:0000256" key="14">
    <source>
        <dbReference type="ARBA" id="ARBA00033245"/>
    </source>
</evidence>
<dbReference type="PRINTS" id="PR01900">
    <property type="entry name" value="YIDCPROTEIN"/>
</dbReference>
<evidence type="ECO:0000256" key="17">
    <source>
        <dbReference type="SAM" id="MobiDB-lite"/>
    </source>
</evidence>
<evidence type="ECO:0000256" key="12">
    <source>
        <dbReference type="ARBA" id="ARBA00026028"/>
    </source>
</evidence>
<dbReference type="EMBL" id="CP088295">
    <property type="protein sequence ID" value="UUY04680.1"/>
    <property type="molecule type" value="Genomic_DNA"/>
</dbReference>
<evidence type="ECO:0000256" key="7">
    <source>
        <dbReference type="ARBA" id="ARBA00022927"/>
    </source>
</evidence>
<evidence type="ECO:0000256" key="8">
    <source>
        <dbReference type="ARBA" id="ARBA00022989"/>
    </source>
</evidence>
<feature type="transmembrane region" description="Helical" evidence="18">
    <location>
        <begin position="20"/>
        <end position="47"/>
    </location>
</feature>
<sequence>MLANIFQPLIDIFEPLLVFIYGIVGSWGWAIVGMTVLIRSLLLPLAIKQYRSMRALSELAPEIKKLQEKYKNDKQRQQQEMMKFYQENKVNPFASCLPLVAQLPVFLALFYLLQQDLKIEICGPQLQAAGIINSANEVLNSDALKSTTCGSLNPPGNPETFLFIPDLTAEATGWVLIVLIVLYVTSQLLSSILMPSTVDKTQRMIFMALPFIFVPFIINFPAGLILYWITTNLWTVGQQVSLRKIYGAPKPPEPGEGPFSGLMDQLRGGQKEPAAAAAGAGGNGAAAKSSGEKKPAGAPPSSPRKRKKRSGRRR</sequence>
<keyword evidence="5" id="KW-1003">Cell membrane</keyword>
<dbReference type="RefSeq" id="WP_353865156.1">
    <property type="nucleotide sequence ID" value="NZ_CP088295.1"/>
</dbReference>
<keyword evidence="10" id="KW-0143">Chaperone</keyword>
<keyword evidence="8 18" id="KW-1133">Transmembrane helix</keyword>
<comment type="subunit">
    <text evidence="12">Interacts with the Sec translocase complex via SecD. Specifically interacts with transmembrane segments of nascent integral membrane proteins during membrane integration.</text>
</comment>
<keyword evidence="9 18" id="KW-0472">Membrane</keyword>
<evidence type="ECO:0000256" key="5">
    <source>
        <dbReference type="ARBA" id="ARBA00022475"/>
    </source>
</evidence>
<feature type="transmembrane region" description="Helical" evidence="18">
    <location>
        <begin position="171"/>
        <end position="193"/>
    </location>
</feature>
<keyword evidence="4" id="KW-0813">Transport</keyword>
<keyword evidence="21" id="KW-1185">Reference proteome</keyword>
<comment type="similarity">
    <text evidence="2">Belongs to the OXA1/ALB3/YidC family. Type 1 subfamily.</text>
</comment>
<feature type="domain" description="Membrane insertase YidC/Oxa/ALB C-terminal" evidence="19">
    <location>
        <begin position="27"/>
        <end position="243"/>
    </location>
</feature>
<evidence type="ECO:0000313" key="21">
    <source>
        <dbReference type="Proteomes" id="UP001058860"/>
    </source>
</evidence>
<comment type="function">
    <text evidence="11">Required for the insertion and/or proper folding and/or complex formation of integral membrane proteins into the membrane. Involved in integration of membrane proteins that insert both dependently and independently of the Sec translocase complex, as well as at least some lipoproteins. Aids folding of multispanning membrane proteins.</text>
</comment>
<feature type="transmembrane region" description="Helical" evidence="18">
    <location>
        <begin position="205"/>
        <end position="229"/>
    </location>
</feature>
<evidence type="ECO:0000256" key="4">
    <source>
        <dbReference type="ARBA" id="ARBA00022448"/>
    </source>
</evidence>
<dbReference type="InterPro" id="IPR047196">
    <property type="entry name" value="YidC_ALB_C"/>
</dbReference>
<dbReference type="Pfam" id="PF02096">
    <property type="entry name" value="60KD_IMP"/>
    <property type="match status" value="1"/>
</dbReference>
<evidence type="ECO:0000313" key="20">
    <source>
        <dbReference type="EMBL" id="UUY04680.1"/>
    </source>
</evidence>
<evidence type="ECO:0000256" key="15">
    <source>
        <dbReference type="ARBA" id="ARBA00033342"/>
    </source>
</evidence>
<keyword evidence="7" id="KW-0653">Protein transport</keyword>
<evidence type="ECO:0000256" key="11">
    <source>
        <dbReference type="ARBA" id="ARBA00025034"/>
    </source>
</evidence>
<dbReference type="CDD" id="cd20070">
    <property type="entry name" value="5TM_YidC_Alb3"/>
    <property type="match status" value="1"/>
</dbReference>
<dbReference type="InterPro" id="IPR001708">
    <property type="entry name" value="YidC/ALB3/OXA1/COX18"/>
</dbReference>
<feature type="compositionally biased region" description="Basic residues" evidence="17">
    <location>
        <begin position="303"/>
        <end position="314"/>
    </location>
</feature>
<evidence type="ECO:0000256" key="9">
    <source>
        <dbReference type="ARBA" id="ARBA00023136"/>
    </source>
</evidence>
<evidence type="ECO:0000259" key="19">
    <source>
        <dbReference type="Pfam" id="PF02096"/>
    </source>
</evidence>
<organism evidence="20 21">
    <name type="scientific">Svornostia abyssi</name>
    <dbReference type="NCBI Taxonomy" id="2898438"/>
    <lineage>
        <taxon>Bacteria</taxon>
        <taxon>Bacillati</taxon>
        <taxon>Actinomycetota</taxon>
        <taxon>Thermoleophilia</taxon>
        <taxon>Solirubrobacterales</taxon>
        <taxon>Baekduiaceae</taxon>
        <taxon>Svornostia</taxon>
    </lineage>
</organism>
<evidence type="ECO:0000256" key="6">
    <source>
        <dbReference type="ARBA" id="ARBA00022692"/>
    </source>
</evidence>
<dbReference type="NCBIfam" id="TIGR03592">
    <property type="entry name" value="yidC_oxa1_cterm"/>
    <property type="match status" value="1"/>
</dbReference>
<name>A0ABY5PJ85_9ACTN</name>
<evidence type="ECO:0000256" key="16">
    <source>
        <dbReference type="RuleBase" id="RU003945"/>
    </source>
</evidence>
<comment type="subcellular location">
    <subcellularLocation>
        <location evidence="1">Cell membrane</location>
        <topology evidence="1">Multi-pass membrane protein</topology>
    </subcellularLocation>
    <subcellularLocation>
        <location evidence="16">Membrane</location>
        <topology evidence="16">Multi-pass membrane protein</topology>
    </subcellularLocation>
</comment>
<dbReference type="Proteomes" id="UP001058860">
    <property type="component" value="Chromosome"/>
</dbReference>
<dbReference type="PANTHER" id="PTHR12428:SF65">
    <property type="entry name" value="CYTOCHROME C OXIDASE ASSEMBLY PROTEIN COX18, MITOCHONDRIAL"/>
    <property type="match status" value="1"/>
</dbReference>
<evidence type="ECO:0000256" key="1">
    <source>
        <dbReference type="ARBA" id="ARBA00004651"/>
    </source>
</evidence>
<feature type="transmembrane region" description="Helical" evidence="18">
    <location>
        <begin position="90"/>
        <end position="113"/>
    </location>
</feature>
<protein>
    <recommendedName>
        <fullName evidence="3">Membrane protein insertase YidC</fullName>
    </recommendedName>
    <alternativeName>
        <fullName evidence="15">Foldase YidC</fullName>
    </alternativeName>
    <alternativeName>
        <fullName evidence="14">Membrane integrase YidC</fullName>
    </alternativeName>
    <alternativeName>
        <fullName evidence="13">Membrane protein YidC</fullName>
    </alternativeName>
</protein>